<dbReference type="PANTHER" id="PTHR45527">
    <property type="entry name" value="NONRIBOSOMAL PEPTIDE SYNTHETASE"/>
    <property type="match status" value="1"/>
</dbReference>
<dbReference type="InterPro" id="IPR045851">
    <property type="entry name" value="AMP-bd_C_sf"/>
</dbReference>
<dbReference type="SUPFAM" id="SSF56801">
    <property type="entry name" value="Acetyl-CoA synthetase-like"/>
    <property type="match status" value="1"/>
</dbReference>
<gene>
    <name evidence="3" type="ORF">KGQ19_32905</name>
</gene>
<comment type="caution">
    <text evidence="3">The sequence shown here is derived from an EMBL/GenBank/DDBJ whole genome shotgun (WGS) entry which is preliminary data.</text>
</comment>
<evidence type="ECO:0000259" key="2">
    <source>
        <dbReference type="PROSITE" id="PS50075"/>
    </source>
</evidence>
<protein>
    <submittedName>
        <fullName evidence="3">Amino acid adenylation domain-containing protein</fullName>
    </submittedName>
</protein>
<name>A0ABS5L0B1_9ACTN</name>
<feature type="domain" description="Carrier" evidence="2">
    <location>
        <begin position="971"/>
        <end position="1045"/>
    </location>
</feature>
<dbReference type="SUPFAM" id="SSF53474">
    <property type="entry name" value="alpha/beta-Hydrolases"/>
    <property type="match status" value="1"/>
</dbReference>
<dbReference type="InterPro" id="IPR001242">
    <property type="entry name" value="Condensation_dom"/>
</dbReference>
<dbReference type="PANTHER" id="PTHR45527:SF1">
    <property type="entry name" value="FATTY ACID SYNTHASE"/>
    <property type="match status" value="1"/>
</dbReference>
<dbReference type="Pfam" id="PF00975">
    <property type="entry name" value="Thioesterase"/>
    <property type="match status" value="1"/>
</dbReference>
<dbReference type="InterPro" id="IPR009081">
    <property type="entry name" value="PP-bd_ACP"/>
</dbReference>
<dbReference type="RefSeq" id="WP_212016540.1">
    <property type="nucleotide sequence ID" value="NZ_JAAFYZ010000150.1"/>
</dbReference>
<dbReference type="Gene3D" id="3.40.50.1820">
    <property type="entry name" value="alpha/beta hydrolase"/>
    <property type="match status" value="1"/>
</dbReference>
<dbReference type="EMBL" id="JAAFYZ010000150">
    <property type="protein sequence ID" value="MBS2551680.1"/>
    <property type="molecule type" value="Genomic_DNA"/>
</dbReference>
<dbReference type="Pfam" id="PF00668">
    <property type="entry name" value="Condensation"/>
    <property type="match status" value="1"/>
</dbReference>
<dbReference type="InterPro" id="IPR010071">
    <property type="entry name" value="AA_adenyl_dom"/>
</dbReference>
<evidence type="ECO:0000313" key="3">
    <source>
        <dbReference type="EMBL" id="MBS2551680.1"/>
    </source>
</evidence>
<dbReference type="SUPFAM" id="SSF47336">
    <property type="entry name" value="ACP-like"/>
    <property type="match status" value="1"/>
</dbReference>
<keyword evidence="4" id="KW-1185">Reference proteome</keyword>
<dbReference type="InterPro" id="IPR001031">
    <property type="entry name" value="Thioesterase"/>
</dbReference>
<proteinExistence type="predicted"/>
<dbReference type="InterPro" id="IPR023213">
    <property type="entry name" value="CAT-like_dom_sf"/>
</dbReference>
<dbReference type="Pfam" id="PF00501">
    <property type="entry name" value="AMP-binding"/>
    <property type="match status" value="1"/>
</dbReference>
<dbReference type="Pfam" id="PF00550">
    <property type="entry name" value="PP-binding"/>
    <property type="match status" value="1"/>
</dbReference>
<organism evidence="3 4">
    <name type="scientific">Catenulispora pinistramenti</name>
    <dbReference type="NCBI Taxonomy" id="2705254"/>
    <lineage>
        <taxon>Bacteria</taxon>
        <taxon>Bacillati</taxon>
        <taxon>Actinomycetota</taxon>
        <taxon>Actinomycetes</taxon>
        <taxon>Catenulisporales</taxon>
        <taxon>Catenulisporaceae</taxon>
        <taxon>Catenulispora</taxon>
    </lineage>
</organism>
<dbReference type="InterPro" id="IPR029058">
    <property type="entry name" value="AB_hydrolase_fold"/>
</dbReference>
<dbReference type="Proteomes" id="UP000730482">
    <property type="component" value="Unassembled WGS sequence"/>
</dbReference>
<dbReference type="InterPro" id="IPR036736">
    <property type="entry name" value="ACP-like_sf"/>
</dbReference>
<dbReference type="InterPro" id="IPR000873">
    <property type="entry name" value="AMP-dep_synth/lig_dom"/>
</dbReference>
<dbReference type="Pfam" id="PF13193">
    <property type="entry name" value="AMP-binding_C"/>
    <property type="match status" value="1"/>
</dbReference>
<dbReference type="Gene3D" id="3.30.559.10">
    <property type="entry name" value="Chloramphenicol acetyltransferase-like domain"/>
    <property type="match status" value="1"/>
</dbReference>
<comment type="cofactor">
    <cofactor evidence="1">
        <name>pantetheine 4'-phosphate</name>
        <dbReference type="ChEBI" id="CHEBI:47942"/>
    </cofactor>
</comment>
<accession>A0ABS5L0B1</accession>
<dbReference type="InterPro" id="IPR042099">
    <property type="entry name" value="ANL_N_sf"/>
</dbReference>
<reference evidence="3 4" key="1">
    <citation type="submission" date="2020-02" db="EMBL/GenBank/DDBJ databases">
        <title>Acidophilic actinobacteria isolated from forest soil.</title>
        <authorList>
            <person name="Golinska P."/>
        </authorList>
    </citation>
    <scope>NUCLEOTIDE SEQUENCE [LARGE SCALE GENOMIC DNA]</scope>
    <source>
        <strain evidence="3 4">NL8</strain>
    </source>
</reference>
<dbReference type="PROSITE" id="PS50075">
    <property type="entry name" value="CARRIER"/>
    <property type="match status" value="1"/>
</dbReference>
<evidence type="ECO:0000256" key="1">
    <source>
        <dbReference type="ARBA" id="ARBA00001957"/>
    </source>
</evidence>
<dbReference type="NCBIfam" id="TIGR01733">
    <property type="entry name" value="AA-adenyl-dom"/>
    <property type="match status" value="1"/>
</dbReference>
<dbReference type="Gene3D" id="3.30.300.30">
    <property type="match status" value="1"/>
</dbReference>
<dbReference type="SUPFAM" id="SSF52777">
    <property type="entry name" value="CoA-dependent acyltransferases"/>
    <property type="match status" value="2"/>
</dbReference>
<evidence type="ECO:0000313" key="4">
    <source>
        <dbReference type="Proteomes" id="UP000730482"/>
    </source>
</evidence>
<sequence length="1285" mass="137043">MSVLDESPLVRDGRRAGRAALSAAQRRLWFAERVAGPDPAHNVAMAFELAGTLDVDALTAALTAALGDVLARHESLRTVVREADGGQFLRVVDPWELRFVVRRARIGADELGARLRAVAQHAFDLGADLPVRAEVLELGPRRHVLALVVHRIAADEWSKAGLAADLGEAYRARCTGRAPVWSAPRSRYGDLAAWQEPVVSGADTIGLAEWVEHLAGLPEELRLPTDRRRPADPGGERGLLRVELPADLRPGIERLVVASRTSAFMVFHAAAVALLTRLGAGSDIPLGASFPNRRFADALVLRVNASGDPTFSELLDRVKAADLHAFAHQGTPFDAIVDAVNHPRHPARHPLFQVMMAFEDSPPAAIALDGLELTEIPVDTGTAQCDLAVLLSAGGSTARVEYNADLFDRKTVERFLERYALILESVVAAPDTALSRLNILTESERLLLLPKPAPAISTAAGVPGLIRDQVLRGPDEIAVEFEGSLLTYRELDERSDRLARLLQARGLGPESVVGVALRRCPDLIVALVAILKAGAVYLPLDLDLPLSQLAEVVRAARPGVILSQSRVLPRLAALQAPVLDLDATEMAARISTGAADPVPDECPGECPAYIVYTSGATGPPKGVVMTRRSLAALLLWHRRRFPGGPGTRVGQFAALGFDLSVHDTLGALVCGKTLVLPRDEQRRAGEAAVAWLDSARVNELYGPASTLETLLEVAAAQGRELPSLTDVFQGGEAFRAGPGLRRLASRHGVRAHNLYGQAETRVVTASSSRVDPAAEPDAVCVGDPVDGAALFVLDDGFLPVPPGVVGEVCVAGTSVARGYLGQPGLTAERFVPCPFRDVGERMYRTGDLARWDHEGRLEFVGRADQQMSIRGFRVAAGEVEACLERHPQVARAVVAPRSAPGAAGQVLVAYVLARRPGELDTVGVRDFARWNLPDHMVPAHVVVVPELPCTLNGKLDRAALPAPVSRVSASRVPNPAVAALCEIFSEVLDLPRVDGDDDFCLGGHPQSAGRLVWRIRAVLGIDVPLDRLFRTGTPAGLARSLDEPAPQDWLDVLVPLRSAGTGEPVFCIHPEGGLGWCYTALLPYLAPDRPVYAIQARGIGRSVTRPTSIEAMAADYVSHIRRHQPTGPYHLLGWSFGAVTAHAMAAQLGQAGDVARLALLEPGQEPDATATATATATAAAPAPAPRLEGAAAWDLASRSLGRCDRESVAATGMIEVLNTNRRLLTIHQPQTFTGDATLFTARQAHPWAPPILGTLTHHPVAAAPGHLLPQGAADIGRILAATWDR</sequence>
<dbReference type="Gene3D" id="3.30.559.30">
    <property type="entry name" value="Nonribosomal peptide synthetase, condensation domain"/>
    <property type="match status" value="1"/>
</dbReference>
<dbReference type="Gene3D" id="3.40.50.12780">
    <property type="entry name" value="N-terminal domain of ligase-like"/>
    <property type="match status" value="1"/>
</dbReference>
<dbReference type="InterPro" id="IPR025110">
    <property type="entry name" value="AMP-bd_C"/>
</dbReference>